<accession>A0A1I7XQK3</accession>
<proteinExistence type="predicted"/>
<sequence>MNQEENIYPIIGGIANAIHESLHEEGQVKALSTAGYTEKQIVDVVKRSGKAIRDFLCLQEEYGTRRSIGWSWKRTILRTASNNTINIIGIRTTCGIDASESTVWRIPSKCLNVVRSRMKKCPQLTQKHKTGKLCFGEVCAGSPTLFNSKFRWNKCYDMGRVPCCETDGLGVCLDEDERRDYQEVLASLSNKTMPQPAPVEAPRPSWRTMTWTLWTGHRALRT</sequence>
<dbReference type="Gene3D" id="1.10.10.60">
    <property type="entry name" value="Homeodomain-like"/>
    <property type="match status" value="1"/>
</dbReference>
<name>A0A1I7XQK3_HETBA</name>
<reference evidence="2" key="1">
    <citation type="submission" date="2016-11" db="UniProtKB">
        <authorList>
            <consortium name="WormBaseParasite"/>
        </authorList>
    </citation>
    <scope>IDENTIFICATION</scope>
</reference>
<evidence type="ECO:0000313" key="2">
    <source>
        <dbReference type="WBParaSite" id="Hba_19760"/>
    </source>
</evidence>
<evidence type="ECO:0000313" key="1">
    <source>
        <dbReference type="Proteomes" id="UP000095283"/>
    </source>
</evidence>
<dbReference type="InterPro" id="IPR036388">
    <property type="entry name" value="WH-like_DNA-bd_sf"/>
</dbReference>
<dbReference type="Gene3D" id="1.10.10.10">
    <property type="entry name" value="Winged helix-like DNA-binding domain superfamily/Winged helix DNA-binding domain"/>
    <property type="match status" value="1"/>
</dbReference>
<organism evidence="1 2">
    <name type="scientific">Heterorhabditis bacteriophora</name>
    <name type="common">Entomopathogenic nematode worm</name>
    <dbReference type="NCBI Taxonomy" id="37862"/>
    <lineage>
        <taxon>Eukaryota</taxon>
        <taxon>Metazoa</taxon>
        <taxon>Ecdysozoa</taxon>
        <taxon>Nematoda</taxon>
        <taxon>Chromadorea</taxon>
        <taxon>Rhabditida</taxon>
        <taxon>Rhabditina</taxon>
        <taxon>Rhabditomorpha</taxon>
        <taxon>Strongyloidea</taxon>
        <taxon>Heterorhabditidae</taxon>
        <taxon>Heterorhabditis</taxon>
    </lineage>
</organism>
<keyword evidence="1" id="KW-1185">Reference proteome</keyword>
<dbReference type="Proteomes" id="UP000095283">
    <property type="component" value="Unplaced"/>
</dbReference>
<protein>
    <submittedName>
        <fullName evidence="2">MTHFR_C domain-containing protein</fullName>
    </submittedName>
</protein>
<dbReference type="WBParaSite" id="Hba_19760">
    <property type="protein sequence ID" value="Hba_19760"/>
    <property type="gene ID" value="Hba_19760"/>
</dbReference>
<dbReference type="AlphaFoldDB" id="A0A1I7XQK3"/>